<evidence type="ECO:0000256" key="7">
    <source>
        <dbReference type="ARBA" id="ARBA00022737"/>
    </source>
</evidence>
<dbReference type="InterPro" id="IPR051502">
    <property type="entry name" value="RLP_Defense_Trigger"/>
</dbReference>
<evidence type="ECO:0000256" key="10">
    <source>
        <dbReference type="ARBA" id="ARBA00023180"/>
    </source>
</evidence>
<dbReference type="Pfam" id="PF13855">
    <property type="entry name" value="LRR_8"/>
    <property type="match status" value="2"/>
</dbReference>
<dbReference type="Pfam" id="PF23598">
    <property type="entry name" value="LRR_14"/>
    <property type="match status" value="1"/>
</dbReference>
<keyword evidence="3" id="KW-1003">Cell membrane</keyword>
<evidence type="ECO:0000259" key="14">
    <source>
        <dbReference type="Pfam" id="PF23598"/>
    </source>
</evidence>
<dbReference type="Gene3D" id="3.80.10.10">
    <property type="entry name" value="Ribonuclease Inhibitor"/>
    <property type="match status" value="6"/>
</dbReference>
<dbReference type="SUPFAM" id="SSF52058">
    <property type="entry name" value="L domain-like"/>
    <property type="match status" value="4"/>
</dbReference>
<evidence type="ECO:0000256" key="11">
    <source>
        <dbReference type="SAM" id="Phobius"/>
    </source>
</evidence>
<evidence type="ECO:0008006" key="17">
    <source>
        <dbReference type="Google" id="ProtNLM"/>
    </source>
</evidence>
<dbReference type="FunFam" id="3.80.10.10:FF:000111">
    <property type="entry name" value="LRR receptor-like serine/threonine-protein kinase ERECTA"/>
    <property type="match status" value="1"/>
</dbReference>
<evidence type="ECO:0000256" key="1">
    <source>
        <dbReference type="ARBA" id="ARBA00004251"/>
    </source>
</evidence>
<keyword evidence="7" id="KW-0677">Repeat</keyword>
<keyword evidence="5 11" id="KW-0812">Transmembrane</keyword>
<name>A0AAU9NXG7_9ASTR</name>
<evidence type="ECO:0000256" key="9">
    <source>
        <dbReference type="ARBA" id="ARBA00023136"/>
    </source>
</evidence>
<reference evidence="15 16" key="1">
    <citation type="submission" date="2022-01" db="EMBL/GenBank/DDBJ databases">
        <authorList>
            <person name="Xiong W."/>
            <person name="Schranz E."/>
        </authorList>
    </citation>
    <scope>NUCLEOTIDE SEQUENCE [LARGE SCALE GENOMIC DNA]</scope>
</reference>
<dbReference type="PANTHER" id="PTHR48062:SF21">
    <property type="entry name" value="RECEPTOR-LIKE PROTEIN 12"/>
    <property type="match status" value="1"/>
</dbReference>
<sequence length="1186" mass="133313">MECWGLSKCESWLYWSLMIQILVVWQTQGDCIEEERNALLEIKASTYDSKMDHFLPTWVDHGGDCCDWERVNCNIITGHVTDLFLYNLRGMNDVDMELQSKYQGNKLWPLNVSLFLHFKELKSLNLSYDFLDKEMIMKTGLGMLSSLNKLETLDLSKNFDLDNDILPSLTALTSLIVLDLSYTGLNGYFPINEFAALENLEMLDLTQCEFNGTVEIQGFERVPILSKLKTLNLGSNEFNASVMTFLNNLSSLRNLDLSNNPLSGLFPVQGLAKLMNMEKLDLSYTGLDGTPNIQVCKSLSRLKKLESIVISHNNFNKSIISCLSSLPSLKILDLSYSVSLGESFPDQELPNLHDLEVLLMTNNGFNGTLPMKALSSFHYLEVLDLSDNNFAGSIPSSIQALSSLRVVSFTNNELNGSLSDHGLCELKNLQEMDLSHNMLDGILPQCFNNLSSLKLLDISSNRFRGKLPPSLIANLTSLEYIDFSYNKFQGSFPFSSFSNLTNLQAVQFISANDKFEMETEDPIGWIPMFQLKVLVLSSCNINRHKGSVVPTFLLHQHKLQELHIPHNSLEGNFPNWLIENNTNLEVLNLRNNSFGGIISMPFYRNSYMRWLDISGNHIINSIPSDIPEFLPNITHFNFSRNAFNGVIPSSIGDLSELQILDLSDNELSGEVPKGLLTNLSLLSILKLSNNKFHGEILSGNLSLGNIERVHLDSNYFTGKIGIKSKNKFEFMTVLDISNNFFTGVIPSWISNMGTIGAFSQLVIRNNSFKGRFPCGTASFSFFDISHNSFSGSIPSCLNLRHVEHLHLGSNRFIGPIPSFFRNLTRVLTLDIGNNNLSGIIPEFLGDLSTLRILLLRKNKFTGSLPNHLCQLSDASLIDLSGNTLSGSIPSCLRNITGPKYLAFMKETVSSYPISSYYYYKGVLDRQFTSNDRSEMFEIQDEVQFTTKGLSLPYKGDVLDIMSGLDLSCNKLTGEIPEELGFLIQIRALNLSHNHLTGPIPVTFSNLANIESLDLSSNGLTGKVPSELIKLTSLSIFNVSHNNLSGRLPEMKAQFGTFTETSYEENPRLCGPPLANRCKTNSLFTNPLVEEDTEKWYNIDMTSFYASSSSTFVVLLLGFAAVLYTNPHWRRRWLDRVEDSSSHNHRFVDSMLENVCEFFFRDISPRKDPKTLLQYIQSMGIELVFAE</sequence>
<dbReference type="InterPro" id="IPR055414">
    <property type="entry name" value="LRR_R13L4/SHOC2-like"/>
</dbReference>
<gene>
    <name evidence="15" type="ORF">LVIROSA_LOCUS28454</name>
</gene>
<dbReference type="InterPro" id="IPR001611">
    <property type="entry name" value="Leu-rich_rpt"/>
</dbReference>
<evidence type="ECO:0000256" key="12">
    <source>
        <dbReference type="SAM" id="SignalP"/>
    </source>
</evidence>
<organism evidence="15 16">
    <name type="scientific">Lactuca virosa</name>
    <dbReference type="NCBI Taxonomy" id="75947"/>
    <lineage>
        <taxon>Eukaryota</taxon>
        <taxon>Viridiplantae</taxon>
        <taxon>Streptophyta</taxon>
        <taxon>Embryophyta</taxon>
        <taxon>Tracheophyta</taxon>
        <taxon>Spermatophyta</taxon>
        <taxon>Magnoliopsida</taxon>
        <taxon>eudicotyledons</taxon>
        <taxon>Gunneridae</taxon>
        <taxon>Pentapetalae</taxon>
        <taxon>asterids</taxon>
        <taxon>campanulids</taxon>
        <taxon>Asterales</taxon>
        <taxon>Asteraceae</taxon>
        <taxon>Cichorioideae</taxon>
        <taxon>Cichorieae</taxon>
        <taxon>Lactucinae</taxon>
        <taxon>Lactuca</taxon>
    </lineage>
</organism>
<dbReference type="InterPro" id="IPR013210">
    <property type="entry name" value="LRR_N_plant-typ"/>
</dbReference>
<feature type="signal peptide" evidence="12">
    <location>
        <begin position="1"/>
        <end position="29"/>
    </location>
</feature>
<dbReference type="PROSITE" id="PS51450">
    <property type="entry name" value="LRR"/>
    <property type="match status" value="1"/>
</dbReference>
<accession>A0AAU9NXG7</accession>
<dbReference type="GO" id="GO:0006952">
    <property type="term" value="P:defense response"/>
    <property type="evidence" value="ECO:0007669"/>
    <property type="project" value="UniProtKB-ARBA"/>
</dbReference>
<comment type="caution">
    <text evidence="15">The sequence shown here is derived from an EMBL/GenBank/DDBJ whole genome shotgun (WGS) entry which is preliminary data.</text>
</comment>
<evidence type="ECO:0000256" key="2">
    <source>
        <dbReference type="ARBA" id="ARBA00009592"/>
    </source>
</evidence>
<evidence type="ECO:0000313" key="16">
    <source>
        <dbReference type="Proteomes" id="UP001157418"/>
    </source>
</evidence>
<evidence type="ECO:0000256" key="4">
    <source>
        <dbReference type="ARBA" id="ARBA00022614"/>
    </source>
</evidence>
<keyword evidence="4" id="KW-0433">Leucine-rich repeat</keyword>
<dbReference type="FunFam" id="3.80.10.10:FF:000383">
    <property type="entry name" value="Leucine-rich repeat receptor protein kinase EMS1"/>
    <property type="match status" value="1"/>
</dbReference>
<keyword evidence="10" id="KW-0325">Glycoprotein</keyword>
<dbReference type="GO" id="GO:0051707">
    <property type="term" value="P:response to other organism"/>
    <property type="evidence" value="ECO:0007669"/>
    <property type="project" value="UniProtKB-ARBA"/>
</dbReference>
<dbReference type="Pfam" id="PF00560">
    <property type="entry name" value="LRR_1"/>
    <property type="match status" value="5"/>
</dbReference>
<keyword evidence="9 11" id="KW-0472">Membrane</keyword>
<dbReference type="Pfam" id="PF08263">
    <property type="entry name" value="LRRNT_2"/>
    <property type="match status" value="1"/>
</dbReference>
<feature type="domain" description="Leucine-rich repeat-containing N-terminal plant-type" evidence="13">
    <location>
        <begin position="33"/>
        <end position="74"/>
    </location>
</feature>
<evidence type="ECO:0000256" key="6">
    <source>
        <dbReference type="ARBA" id="ARBA00022729"/>
    </source>
</evidence>
<dbReference type="EMBL" id="CAKMRJ010005412">
    <property type="protein sequence ID" value="CAH1442471.1"/>
    <property type="molecule type" value="Genomic_DNA"/>
</dbReference>
<proteinExistence type="inferred from homology"/>
<evidence type="ECO:0000256" key="8">
    <source>
        <dbReference type="ARBA" id="ARBA00022989"/>
    </source>
</evidence>
<dbReference type="PANTHER" id="PTHR48062">
    <property type="entry name" value="RECEPTOR-LIKE PROTEIN 14"/>
    <property type="match status" value="1"/>
</dbReference>
<dbReference type="SMART" id="SM00365">
    <property type="entry name" value="LRR_SD22"/>
    <property type="match status" value="6"/>
</dbReference>
<dbReference type="Proteomes" id="UP001157418">
    <property type="component" value="Unassembled WGS sequence"/>
</dbReference>
<dbReference type="GO" id="GO:0005886">
    <property type="term" value="C:plasma membrane"/>
    <property type="evidence" value="ECO:0007669"/>
    <property type="project" value="UniProtKB-SubCell"/>
</dbReference>
<keyword evidence="16" id="KW-1185">Reference proteome</keyword>
<evidence type="ECO:0000259" key="13">
    <source>
        <dbReference type="Pfam" id="PF08263"/>
    </source>
</evidence>
<dbReference type="InterPro" id="IPR003591">
    <property type="entry name" value="Leu-rich_rpt_typical-subtyp"/>
</dbReference>
<dbReference type="AlphaFoldDB" id="A0AAU9NXG7"/>
<protein>
    <recommendedName>
        <fullName evidence="17">Leucine-rich repeat-containing N-terminal plant-type domain-containing protein</fullName>
    </recommendedName>
</protein>
<comment type="similarity">
    <text evidence="2">Belongs to the RLP family.</text>
</comment>
<evidence type="ECO:0000256" key="5">
    <source>
        <dbReference type="ARBA" id="ARBA00022692"/>
    </source>
</evidence>
<keyword evidence="6 12" id="KW-0732">Signal</keyword>
<dbReference type="PRINTS" id="PR00019">
    <property type="entry name" value="LEURICHRPT"/>
</dbReference>
<dbReference type="FunFam" id="3.80.10.10:FF:000095">
    <property type="entry name" value="LRR receptor-like serine/threonine-protein kinase GSO1"/>
    <property type="match status" value="1"/>
</dbReference>
<comment type="subcellular location">
    <subcellularLocation>
        <location evidence="1">Cell membrane</location>
        <topology evidence="1">Single-pass type I membrane protein</topology>
    </subcellularLocation>
</comment>
<feature type="chain" id="PRO_5043415029" description="Leucine-rich repeat-containing N-terminal plant-type domain-containing protein" evidence="12">
    <location>
        <begin position="30"/>
        <end position="1186"/>
    </location>
</feature>
<feature type="transmembrane region" description="Helical" evidence="11">
    <location>
        <begin position="1103"/>
        <end position="1123"/>
    </location>
</feature>
<evidence type="ECO:0000313" key="15">
    <source>
        <dbReference type="EMBL" id="CAH1442471.1"/>
    </source>
</evidence>
<evidence type="ECO:0000256" key="3">
    <source>
        <dbReference type="ARBA" id="ARBA00022475"/>
    </source>
</evidence>
<dbReference type="InterPro" id="IPR032675">
    <property type="entry name" value="LRR_dom_sf"/>
</dbReference>
<feature type="domain" description="Disease resistance R13L4/SHOC-2-like LRR" evidence="14">
    <location>
        <begin position="371"/>
        <end position="589"/>
    </location>
</feature>
<dbReference type="SMART" id="SM00369">
    <property type="entry name" value="LRR_TYP"/>
    <property type="match status" value="11"/>
</dbReference>
<keyword evidence="8 11" id="KW-1133">Transmembrane helix</keyword>